<feature type="domain" description="F-box" evidence="1">
    <location>
        <begin position="1"/>
        <end position="46"/>
    </location>
</feature>
<evidence type="ECO:0000259" key="1">
    <source>
        <dbReference type="PROSITE" id="PS50181"/>
    </source>
</evidence>
<dbReference type="PROSITE" id="PS50181">
    <property type="entry name" value="FBOX"/>
    <property type="match status" value="1"/>
</dbReference>
<dbReference type="SUPFAM" id="SSF81383">
    <property type="entry name" value="F-box domain"/>
    <property type="match status" value="1"/>
</dbReference>
<gene>
    <name evidence="2" type="ORF">Tdes44962_MAKER09654</name>
</gene>
<dbReference type="Proteomes" id="UP001138500">
    <property type="component" value="Unassembled WGS sequence"/>
</dbReference>
<sequence>MASFLDLPRELFLSVCSYLAPTELTSLAGVSRDNYLAVQQPLFHRIQLTRYGNLIKLVHTLQQIPIVSPISLAQRQRWHRLSDEQLCDRDIRHLRLELDGLREGDRITGTILATCLGAIARKCFRVKIELILKGAWPGFVRQLENHSIPNVASLTLYVATNRSTRDRIWELLLSGSYFTDLRSLYLNTMADSDDSLPRTLYDSIGYAEHSSASQIRQSAVKPLGPFSGLRNMETILLNHVDILNDQLLGLLFCSDTIPKRLKRLEIVNCPKLHPIRDLKAIATLLRRSLRVVDTLKFHTCVLSQAEIDEGSPTITYANQIQDTPANHICNIIRDVGKRVPILDLALPYICTRILQPPTKRPITHESQRDYPHISYEPYETLPRRMVDAGFKHRRVLSLHGICRDAHGWDELCHLASEQDDGVSWELLFSSEEDDRGSWHVGGCLPVFYTADEVLQRPFVGD</sequence>
<dbReference type="EMBL" id="RIBY02001863">
    <property type="protein sequence ID" value="KAH9827747.1"/>
    <property type="molecule type" value="Genomic_DNA"/>
</dbReference>
<keyword evidence="3" id="KW-1185">Reference proteome</keyword>
<protein>
    <recommendedName>
        <fullName evidence="1">F-box domain-containing protein</fullName>
    </recommendedName>
</protein>
<accession>A0A9W7SSF1</accession>
<comment type="caution">
    <text evidence="2">The sequence shown here is derived from an EMBL/GenBank/DDBJ whole genome shotgun (WGS) entry which is preliminary data.</text>
</comment>
<dbReference type="InterPro" id="IPR032675">
    <property type="entry name" value="LRR_dom_sf"/>
</dbReference>
<dbReference type="AlphaFoldDB" id="A0A9W7SSF1"/>
<name>A0A9W7SSF1_9PEZI</name>
<organism evidence="2 3">
    <name type="scientific">Teratosphaeria destructans</name>
    <dbReference type="NCBI Taxonomy" id="418781"/>
    <lineage>
        <taxon>Eukaryota</taxon>
        <taxon>Fungi</taxon>
        <taxon>Dikarya</taxon>
        <taxon>Ascomycota</taxon>
        <taxon>Pezizomycotina</taxon>
        <taxon>Dothideomycetes</taxon>
        <taxon>Dothideomycetidae</taxon>
        <taxon>Mycosphaerellales</taxon>
        <taxon>Teratosphaeriaceae</taxon>
        <taxon>Teratosphaeria</taxon>
    </lineage>
</organism>
<evidence type="ECO:0000313" key="3">
    <source>
        <dbReference type="Proteomes" id="UP001138500"/>
    </source>
</evidence>
<evidence type="ECO:0000313" key="2">
    <source>
        <dbReference type="EMBL" id="KAH9827747.1"/>
    </source>
</evidence>
<reference evidence="2 3" key="2">
    <citation type="journal article" date="2021" name="Curr. Genet.">
        <title>Genetic response to nitrogen starvation in the aggressive Eucalyptus foliar pathogen Teratosphaeria destructans.</title>
        <authorList>
            <person name="Havenga M."/>
            <person name="Wingfield B.D."/>
            <person name="Wingfield M.J."/>
            <person name="Dreyer L.L."/>
            <person name="Roets F."/>
            <person name="Aylward J."/>
        </authorList>
    </citation>
    <scope>NUCLEOTIDE SEQUENCE [LARGE SCALE GENOMIC DNA]</scope>
    <source>
        <strain evidence="2">CMW44962</strain>
    </source>
</reference>
<dbReference type="Gene3D" id="3.80.10.10">
    <property type="entry name" value="Ribonuclease Inhibitor"/>
    <property type="match status" value="1"/>
</dbReference>
<dbReference type="InterPro" id="IPR001810">
    <property type="entry name" value="F-box_dom"/>
</dbReference>
<reference evidence="2 3" key="1">
    <citation type="journal article" date="2018" name="IMA Fungus">
        <title>IMA Genome-F 10: Nine draft genome sequences of Claviceps purpurea s.lat., including C. arundinis, C. humidiphila, and C. cf. spartinae, pseudomolecules for the pitch canker pathogen Fusarium circinatum, draft genome of Davidsoniella eucalypti, Grosmannia galeiformis, Quambalaria eucalypti, and Teratosphaeria destructans.</title>
        <authorList>
            <person name="Wingfield B.D."/>
            <person name="Liu M."/>
            <person name="Nguyen H.D."/>
            <person name="Lane F.A."/>
            <person name="Morgan S.W."/>
            <person name="De Vos L."/>
            <person name="Wilken P.M."/>
            <person name="Duong T.A."/>
            <person name="Aylward J."/>
            <person name="Coetzee M.P."/>
            <person name="Dadej K."/>
            <person name="De Beer Z.W."/>
            <person name="Findlay W."/>
            <person name="Havenga M."/>
            <person name="Kolarik M."/>
            <person name="Menzies J.G."/>
            <person name="Naidoo K."/>
            <person name="Pochopski O."/>
            <person name="Shoukouhi P."/>
            <person name="Santana Q.C."/>
            <person name="Seifert K.A."/>
            <person name="Soal N."/>
            <person name="Steenkamp E.T."/>
            <person name="Tatham C.T."/>
            <person name="van der Nest M.A."/>
            <person name="Wingfield M.J."/>
        </authorList>
    </citation>
    <scope>NUCLEOTIDE SEQUENCE [LARGE SCALE GENOMIC DNA]</scope>
    <source>
        <strain evidence="2">CMW44962</strain>
    </source>
</reference>
<proteinExistence type="predicted"/>
<dbReference type="Pfam" id="PF12937">
    <property type="entry name" value="F-box-like"/>
    <property type="match status" value="1"/>
</dbReference>
<dbReference type="OrthoDB" id="5348533at2759"/>
<dbReference type="InterPro" id="IPR036047">
    <property type="entry name" value="F-box-like_dom_sf"/>
</dbReference>